<evidence type="ECO:0000256" key="9">
    <source>
        <dbReference type="PIRNR" id="PIRNR003128"/>
    </source>
</evidence>
<dbReference type="InterPro" id="IPR003593">
    <property type="entry name" value="AAA+_ATPase"/>
</dbReference>
<dbReference type="Pfam" id="PF02463">
    <property type="entry name" value="SMC_N"/>
    <property type="match status" value="1"/>
</dbReference>
<organism evidence="11 12">
    <name type="scientific">Candidatus Nitrotoga fabula</name>
    <dbReference type="NCBI Taxonomy" id="2182327"/>
    <lineage>
        <taxon>Bacteria</taxon>
        <taxon>Pseudomonadati</taxon>
        <taxon>Pseudomonadota</taxon>
        <taxon>Betaproteobacteria</taxon>
        <taxon>Nitrosomonadales</taxon>
        <taxon>Gallionellaceae</taxon>
        <taxon>Candidatus Nitrotoga</taxon>
    </lineage>
</organism>
<feature type="domain" description="AAA+ ATPase" evidence="10">
    <location>
        <begin position="21"/>
        <end position="508"/>
    </location>
</feature>
<comment type="caution">
    <text evidence="11">The sequence shown here is derived from an EMBL/GenBank/DDBJ whole genome shotgun (WGS) entry which is preliminary data.</text>
</comment>
<dbReference type="InterPro" id="IPR004604">
    <property type="entry name" value="DNA_recomb/repair_RecN"/>
</dbReference>
<comment type="similarity">
    <text evidence="2 9">Belongs to the RecN family.</text>
</comment>
<name>A0A916FAL7_9PROT</name>
<keyword evidence="4" id="KW-0547">Nucleotide-binding</keyword>
<dbReference type="NCBIfam" id="TIGR00634">
    <property type="entry name" value="recN"/>
    <property type="match status" value="1"/>
</dbReference>
<dbReference type="SUPFAM" id="SSF52540">
    <property type="entry name" value="P-loop containing nucleoside triphosphate hydrolases"/>
    <property type="match status" value="1"/>
</dbReference>
<evidence type="ECO:0000313" key="11">
    <source>
        <dbReference type="EMBL" id="CAE6703260.1"/>
    </source>
</evidence>
<keyword evidence="5 9" id="KW-0227">DNA damage</keyword>
<dbReference type="InterPro" id="IPR027417">
    <property type="entry name" value="P-loop_NTPase"/>
</dbReference>
<dbReference type="CDD" id="cd03241">
    <property type="entry name" value="ABC_RecN"/>
    <property type="match status" value="2"/>
</dbReference>
<sequence>MLRFLCIRDFVIVDFLELDFSPGFTVLTGETGAGKSILIDALSLVLGERGDAGMVRSGCGCAEISAEFDIAGLPDLQARLCEQELGGDGSACLFRRILDASGRSRGFINGRSVTLQQMREMGSYLLDIQGQHAHQSLLRPNMQRALLDAYAGLENEVGILAGLFREWQALRYRQVELKSRSEGTVAERELLSFQKRELEMLNFSLPAWEELQEEYARLSHAASLMEIAHSGMELLGDAETACLNQLNAFAVRLRDSVQFDGALQNILDMVESGRNNVQEAVYALRHYLHKLDIDPQRLREQEQRIAAVMDVARKYRVAPEQLPAVLQDILTRLDAVISDDDLDALAQQETIARDQYQFAANEISSARKKAAEKLSAVITDLMQSLAMQGGRLIVALKPLVEGNAHGLETTEFQIAINAGSPLSSLAKVASGGELARISLAIQVATSQAATVPTLIFDEVDSGIGGKVAEIIGALLKRLGRRYQVICVTHLPQVAAMADTQWQVNKAIRSGITVSSISVLSPEERIEEIARMLGGVIITGTTRKHAAEMLEAGLSLPS</sequence>
<dbReference type="InterPro" id="IPR003395">
    <property type="entry name" value="RecF/RecN/SMC_N"/>
</dbReference>
<dbReference type="GO" id="GO:0009432">
    <property type="term" value="P:SOS response"/>
    <property type="evidence" value="ECO:0007669"/>
    <property type="project" value="UniProtKB-ARBA"/>
</dbReference>
<dbReference type="SMART" id="SM00382">
    <property type="entry name" value="AAA"/>
    <property type="match status" value="1"/>
</dbReference>
<dbReference type="GO" id="GO:0006281">
    <property type="term" value="P:DNA repair"/>
    <property type="evidence" value="ECO:0007669"/>
    <property type="project" value="UniProtKB-KW"/>
</dbReference>
<dbReference type="PANTHER" id="PTHR11059">
    <property type="entry name" value="DNA REPAIR PROTEIN RECN"/>
    <property type="match status" value="1"/>
</dbReference>
<evidence type="ECO:0000256" key="8">
    <source>
        <dbReference type="ARBA" id="ARBA00033408"/>
    </source>
</evidence>
<dbReference type="Proteomes" id="UP000675882">
    <property type="component" value="Unassembled WGS sequence"/>
</dbReference>
<reference evidence="11" key="1">
    <citation type="submission" date="2021-02" db="EMBL/GenBank/DDBJ databases">
        <authorList>
            <person name="Han P."/>
        </authorList>
    </citation>
    <scope>NUCLEOTIDE SEQUENCE</scope>
    <source>
        <strain evidence="11">Candidatus Nitrotoga sp. ZN8</strain>
    </source>
</reference>
<dbReference type="GO" id="GO:0043590">
    <property type="term" value="C:bacterial nucleoid"/>
    <property type="evidence" value="ECO:0007669"/>
    <property type="project" value="TreeGrafter"/>
</dbReference>
<dbReference type="AlphaFoldDB" id="A0A916FAL7"/>
<comment type="function">
    <text evidence="1 9">May be involved in recombinational repair of damaged DNA.</text>
</comment>
<evidence type="ECO:0000256" key="2">
    <source>
        <dbReference type="ARBA" id="ARBA00009441"/>
    </source>
</evidence>
<accession>A0A916FAL7</accession>
<dbReference type="FunFam" id="3.40.50.300:FF:000319">
    <property type="entry name" value="DNA repair protein RecN"/>
    <property type="match status" value="1"/>
</dbReference>
<dbReference type="PIRSF" id="PIRSF003128">
    <property type="entry name" value="RecN"/>
    <property type="match status" value="1"/>
</dbReference>
<dbReference type="NCBIfam" id="NF008121">
    <property type="entry name" value="PRK10869.1"/>
    <property type="match status" value="1"/>
</dbReference>
<evidence type="ECO:0000256" key="1">
    <source>
        <dbReference type="ARBA" id="ARBA00003618"/>
    </source>
</evidence>
<evidence type="ECO:0000256" key="6">
    <source>
        <dbReference type="ARBA" id="ARBA00022840"/>
    </source>
</evidence>
<dbReference type="PANTHER" id="PTHR11059:SF0">
    <property type="entry name" value="DNA REPAIR PROTEIN RECN"/>
    <property type="match status" value="1"/>
</dbReference>
<dbReference type="Gene3D" id="3.40.50.300">
    <property type="entry name" value="P-loop containing nucleotide triphosphate hydrolases"/>
    <property type="match status" value="2"/>
</dbReference>
<keyword evidence="7 9" id="KW-0234">DNA repair</keyword>
<dbReference type="GO" id="GO:0005524">
    <property type="term" value="F:ATP binding"/>
    <property type="evidence" value="ECO:0007669"/>
    <property type="project" value="UniProtKB-KW"/>
</dbReference>
<evidence type="ECO:0000256" key="3">
    <source>
        <dbReference type="ARBA" id="ARBA00021315"/>
    </source>
</evidence>
<evidence type="ECO:0000256" key="5">
    <source>
        <dbReference type="ARBA" id="ARBA00022763"/>
    </source>
</evidence>
<dbReference type="GO" id="GO:0006310">
    <property type="term" value="P:DNA recombination"/>
    <property type="evidence" value="ECO:0007669"/>
    <property type="project" value="InterPro"/>
</dbReference>
<evidence type="ECO:0000313" key="12">
    <source>
        <dbReference type="Proteomes" id="UP000675882"/>
    </source>
</evidence>
<evidence type="ECO:0000256" key="7">
    <source>
        <dbReference type="ARBA" id="ARBA00023204"/>
    </source>
</evidence>
<evidence type="ECO:0000259" key="10">
    <source>
        <dbReference type="SMART" id="SM00382"/>
    </source>
</evidence>
<dbReference type="FunFam" id="3.40.50.300:FF:000356">
    <property type="entry name" value="DNA repair protein RecN"/>
    <property type="match status" value="1"/>
</dbReference>
<protein>
    <recommendedName>
        <fullName evidence="3 9">DNA repair protein RecN</fullName>
    </recommendedName>
    <alternativeName>
        <fullName evidence="8 9">Recombination protein N</fullName>
    </alternativeName>
</protein>
<dbReference type="RefSeq" id="WP_213035507.1">
    <property type="nucleotide sequence ID" value="NZ_CAJNBL010000008.1"/>
</dbReference>
<keyword evidence="6" id="KW-0067">ATP-binding</keyword>
<gene>
    <name evidence="11" type="primary">recN</name>
    <name evidence="11" type="ORF">NTGZN8_160038</name>
</gene>
<evidence type="ECO:0000256" key="4">
    <source>
        <dbReference type="ARBA" id="ARBA00022741"/>
    </source>
</evidence>
<dbReference type="EMBL" id="CAJNBL010000008">
    <property type="protein sequence ID" value="CAE6703260.1"/>
    <property type="molecule type" value="Genomic_DNA"/>
</dbReference>
<keyword evidence="12" id="KW-1185">Reference proteome</keyword>
<proteinExistence type="inferred from homology"/>